<name>A0A369PTJ7_9SPHI</name>
<dbReference type="PANTHER" id="PTHR47129">
    <property type="entry name" value="QUINONE OXIDOREDUCTASE 2"/>
    <property type="match status" value="1"/>
</dbReference>
<evidence type="ECO:0000313" key="2">
    <source>
        <dbReference type="EMBL" id="RDC55854.1"/>
    </source>
</evidence>
<dbReference type="Gene3D" id="3.40.50.720">
    <property type="entry name" value="NAD(P)-binding Rossmann-like Domain"/>
    <property type="match status" value="1"/>
</dbReference>
<dbReference type="InterPro" id="IPR008030">
    <property type="entry name" value="NmrA-like"/>
</dbReference>
<dbReference type="Gene3D" id="3.90.25.10">
    <property type="entry name" value="UDP-galactose 4-epimerase, domain 1"/>
    <property type="match status" value="1"/>
</dbReference>
<dbReference type="Pfam" id="PF05368">
    <property type="entry name" value="NmrA"/>
    <property type="match status" value="1"/>
</dbReference>
<dbReference type="EMBL" id="QPKV01000006">
    <property type="protein sequence ID" value="RDC55854.1"/>
    <property type="molecule type" value="Genomic_DNA"/>
</dbReference>
<dbReference type="InterPro" id="IPR052718">
    <property type="entry name" value="NmrA-type_oxidoreductase"/>
</dbReference>
<keyword evidence="3" id="KW-1185">Reference proteome</keyword>
<organism evidence="2 3">
    <name type="scientific">Pedobacter chinensis</name>
    <dbReference type="NCBI Taxonomy" id="2282421"/>
    <lineage>
        <taxon>Bacteria</taxon>
        <taxon>Pseudomonadati</taxon>
        <taxon>Bacteroidota</taxon>
        <taxon>Sphingobacteriia</taxon>
        <taxon>Sphingobacteriales</taxon>
        <taxon>Sphingobacteriaceae</taxon>
        <taxon>Pedobacter</taxon>
    </lineage>
</organism>
<dbReference type="OrthoDB" id="9780595at2"/>
<gene>
    <name evidence="2" type="ORF">DU508_16475</name>
</gene>
<evidence type="ECO:0000313" key="3">
    <source>
        <dbReference type="Proteomes" id="UP000253961"/>
    </source>
</evidence>
<dbReference type="InterPro" id="IPR036291">
    <property type="entry name" value="NAD(P)-bd_dom_sf"/>
</dbReference>
<dbReference type="AlphaFoldDB" id="A0A369PTJ7"/>
<proteinExistence type="predicted"/>
<dbReference type="Proteomes" id="UP000253961">
    <property type="component" value="Unassembled WGS sequence"/>
</dbReference>
<reference evidence="2 3" key="1">
    <citation type="submission" date="2018-07" db="EMBL/GenBank/DDBJ databases">
        <title>Pedobacter sp. nov., isolated from soil.</title>
        <authorList>
            <person name="Zhou L.Y."/>
            <person name="Du Z.J."/>
        </authorList>
    </citation>
    <scope>NUCLEOTIDE SEQUENCE [LARGE SCALE GENOMIC DNA]</scope>
    <source>
        <strain evidence="2 3">JDX94</strain>
    </source>
</reference>
<comment type="caution">
    <text evidence="2">The sequence shown here is derived from an EMBL/GenBank/DDBJ whole genome shotgun (WGS) entry which is preliminary data.</text>
</comment>
<evidence type="ECO:0000259" key="1">
    <source>
        <dbReference type="Pfam" id="PF05368"/>
    </source>
</evidence>
<sequence length="253" mass="27943">MKKRVLVLPSGDYNDLASLQEATKGIDTLILVSGNDLEHRANQHVRVIRAAKENGVKKIIYYSLQRKDDQPDGGLLGNKTVAHYITENALIASGMIYVILQVSLYTDMIPQYAGQQIQQTKTIYLPAEDGKVAYALRSELGEAGAIIALDETGKYDNKFIELTGSEAISWTTIATMISAITGDKYKYVSPEVNEFLETMKTNGTPAWMGPALKEMQQAVAHGEFTKVTDDLESILGRKPETVMNFLITVYSKS</sequence>
<accession>A0A369PTJ7</accession>
<feature type="domain" description="NmrA-like" evidence="1">
    <location>
        <begin position="10"/>
        <end position="225"/>
    </location>
</feature>
<dbReference type="RefSeq" id="WP_115403890.1">
    <property type="nucleotide sequence ID" value="NZ_QPKV01000006.1"/>
</dbReference>
<dbReference type="SUPFAM" id="SSF51735">
    <property type="entry name" value="NAD(P)-binding Rossmann-fold domains"/>
    <property type="match status" value="1"/>
</dbReference>
<dbReference type="PANTHER" id="PTHR47129:SF1">
    <property type="entry name" value="NMRA-LIKE DOMAIN-CONTAINING PROTEIN"/>
    <property type="match status" value="1"/>
</dbReference>
<protein>
    <submittedName>
        <fullName evidence="2">SDR family NAD(P)-dependent oxidoreductase</fullName>
    </submittedName>
</protein>